<dbReference type="EMBL" id="JAWZYT010002831">
    <property type="protein sequence ID" value="KAK4301747.1"/>
    <property type="molecule type" value="Genomic_DNA"/>
</dbReference>
<feature type="compositionally biased region" description="Acidic residues" evidence="1">
    <location>
        <begin position="99"/>
        <end position="116"/>
    </location>
</feature>
<keyword evidence="3" id="KW-1185">Reference proteome</keyword>
<protein>
    <submittedName>
        <fullName evidence="2">Uncharacterized protein</fullName>
    </submittedName>
</protein>
<feature type="compositionally biased region" description="Pro residues" evidence="1">
    <location>
        <begin position="154"/>
        <end position="165"/>
    </location>
</feature>
<feature type="region of interest" description="Disordered" evidence="1">
    <location>
        <begin position="146"/>
        <end position="198"/>
    </location>
</feature>
<evidence type="ECO:0000313" key="2">
    <source>
        <dbReference type="EMBL" id="KAK4301747.1"/>
    </source>
</evidence>
<feature type="region of interest" description="Disordered" evidence="1">
    <location>
        <begin position="72"/>
        <end position="116"/>
    </location>
</feature>
<feature type="compositionally biased region" description="Acidic residues" evidence="1">
    <location>
        <begin position="218"/>
        <end position="235"/>
    </location>
</feature>
<comment type="caution">
    <text evidence="2">The sequence shown here is derived from an EMBL/GenBank/DDBJ whole genome shotgun (WGS) entry which is preliminary data.</text>
</comment>
<sequence length="257" mass="28705">MMLFIFRVIDYKAGYHWDRYDLRGSRSLLTQETPHLTCCCWPKIPTPRHLLTHTPYCLLDNLHYGHHLSAGGEEGEGAAGSEATAATPMLSVDARDSQEVYDDDEDNDDDDDDPCSFEEILLANNITLVSTPDLAQHLCPNYNMISELEDDEPPPPPPPPPPPSNKVPLSPAKTSNLPAASEDVNKLGSPRSRRPFHRRDYSRVSDVSFLSALEEECVETVDESFSEPQDSDWEPPNDLNDPQAAKLIQTSLSEVYL</sequence>
<dbReference type="AlphaFoldDB" id="A0AAE1P6T0"/>
<reference evidence="2" key="1">
    <citation type="submission" date="2023-11" db="EMBL/GenBank/DDBJ databases">
        <title>Genome assemblies of two species of porcelain crab, Petrolisthes cinctipes and Petrolisthes manimaculis (Anomura: Porcellanidae).</title>
        <authorList>
            <person name="Angst P."/>
        </authorList>
    </citation>
    <scope>NUCLEOTIDE SEQUENCE</scope>
    <source>
        <strain evidence="2">PB745_02</strain>
        <tissue evidence="2">Gill</tissue>
    </source>
</reference>
<organism evidence="2 3">
    <name type="scientific">Petrolisthes manimaculis</name>
    <dbReference type="NCBI Taxonomy" id="1843537"/>
    <lineage>
        <taxon>Eukaryota</taxon>
        <taxon>Metazoa</taxon>
        <taxon>Ecdysozoa</taxon>
        <taxon>Arthropoda</taxon>
        <taxon>Crustacea</taxon>
        <taxon>Multicrustacea</taxon>
        <taxon>Malacostraca</taxon>
        <taxon>Eumalacostraca</taxon>
        <taxon>Eucarida</taxon>
        <taxon>Decapoda</taxon>
        <taxon>Pleocyemata</taxon>
        <taxon>Anomura</taxon>
        <taxon>Galatheoidea</taxon>
        <taxon>Porcellanidae</taxon>
        <taxon>Petrolisthes</taxon>
    </lineage>
</organism>
<gene>
    <name evidence="2" type="ORF">Pmani_026128</name>
</gene>
<evidence type="ECO:0000256" key="1">
    <source>
        <dbReference type="SAM" id="MobiDB-lite"/>
    </source>
</evidence>
<accession>A0AAE1P6T0</accession>
<name>A0AAE1P6T0_9EUCA</name>
<proteinExistence type="predicted"/>
<dbReference type="Proteomes" id="UP001292094">
    <property type="component" value="Unassembled WGS sequence"/>
</dbReference>
<feature type="region of interest" description="Disordered" evidence="1">
    <location>
        <begin position="218"/>
        <end position="243"/>
    </location>
</feature>
<evidence type="ECO:0000313" key="3">
    <source>
        <dbReference type="Proteomes" id="UP001292094"/>
    </source>
</evidence>